<sequence length="312" mass="35597">MGQKYKIAIPEPCHENWDKMTPNENGRFCMNCSKTVVDFTSMLPEEIQHYFIQNQNEKICGRFRKSQLEIIQIQIPSQVLYSQTNYHKIFLLALFIAMGTTLFSCQDKDGNKKKIDTVEVVEDSVKTKIIDKNSSLKDTLYKEPSQHKKSKTNINLTIGCLVEEPKVIQVTEPIYNNESYILGGAGLLTILPSYPGGIQKFYDMIQNRFELPRKAQKSEGIIQASFSVEKDGSMGGLKIINDIGNATGDELLRVLKTTPKWSPGQEEGKTTINYYNILVTIQKDSLNEKRRKRKFSKITAVKIQEINQDEVQ</sequence>
<evidence type="ECO:0000313" key="2">
    <source>
        <dbReference type="Proteomes" id="UP001589734"/>
    </source>
</evidence>
<dbReference type="RefSeq" id="WP_379684636.1">
    <property type="nucleotide sequence ID" value="NZ_JBHLYW010000010.1"/>
</dbReference>
<evidence type="ECO:0000313" key="1">
    <source>
        <dbReference type="EMBL" id="MFC0078403.1"/>
    </source>
</evidence>
<protein>
    <recommendedName>
        <fullName evidence="3">TonB C-terminal domain-containing protein</fullName>
    </recommendedName>
</protein>
<keyword evidence="2" id="KW-1185">Reference proteome</keyword>
<proteinExistence type="predicted"/>
<dbReference type="Proteomes" id="UP001589734">
    <property type="component" value="Unassembled WGS sequence"/>
</dbReference>
<reference evidence="1 2" key="1">
    <citation type="submission" date="2024-09" db="EMBL/GenBank/DDBJ databases">
        <authorList>
            <person name="Sun Q."/>
            <person name="Mori K."/>
        </authorList>
    </citation>
    <scope>NUCLEOTIDE SEQUENCE [LARGE SCALE GENOMIC DNA]</scope>
    <source>
        <strain evidence="1 2">CGMCC 1.12926</strain>
    </source>
</reference>
<evidence type="ECO:0008006" key="3">
    <source>
        <dbReference type="Google" id="ProtNLM"/>
    </source>
</evidence>
<dbReference type="EMBL" id="JBHLYW010000010">
    <property type="protein sequence ID" value="MFC0078403.1"/>
    <property type="molecule type" value="Genomic_DNA"/>
</dbReference>
<name>A0ABV6BTQ3_9FLAO</name>
<gene>
    <name evidence="1" type="ORF">ACFFLS_15240</name>
</gene>
<accession>A0ABV6BTQ3</accession>
<dbReference type="Gene3D" id="3.30.1150.10">
    <property type="match status" value="1"/>
</dbReference>
<organism evidence="1 2">
    <name type="scientific">Flavobacterium procerum</name>
    <dbReference type="NCBI Taxonomy" id="1455569"/>
    <lineage>
        <taxon>Bacteria</taxon>
        <taxon>Pseudomonadati</taxon>
        <taxon>Bacteroidota</taxon>
        <taxon>Flavobacteriia</taxon>
        <taxon>Flavobacteriales</taxon>
        <taxon>Flavobacteriaceae</taxon>
        <taxon>Flavobacterium</taxon>
    </lineage>
</organism>
<dbReference type="SUPFAM" id="SSF74653">
    <property type="entry name" value="TolA/TonB C-terminal domain"/>
    <property type="match status" value="1"/>
</dbReference>
<comment type="caution">
    <text evidence="1">The sequence shown here is derived from an EMBL/GenBank/DDBJ whole genome shotgun (WGS) entry which is preliminary data.</text>
</comment>